<accession>A0A9P6CCQ1</accession>
<gene>
    <name evidence="1" type="ORF">BDZ94DRAFT_1276184</name>
</gene>
<dbReference type="AlphaFoldDB" id="A0A9P6CCQ1"/>
<proteinExistence type="predicted"/>
<dbReference type="EMBL" id="MU150444">
    <property type="protein sequence ID" value="KAF9456233.1"/>
    <property type="molecule type" value="Genomic_DNA"/>
</dbReference>
<evidence type="ECO:0000313" key="2">
    <source>
        <dbReference type="Proteomes" id="UP000807353"/>
    </source>
</evidence>
<dbReference type="Proteomes" id="UP000807353">
    <property type="component" value="Unassembled WGS sequence"/>
</dbReference>
<keyword evidence="2" id="KW-1185">Reference proteome</keyword>
<organism evidence="1 2">
    <name type="scientific">Collybia nuda</name>
    <dbReference type="NCBI Taxonomy" id="64659"/>
    <lineage>
        <taxon>Eukaryota</taxon>
        <taxon>Fungi</taxon>
        <taxon>Dikarya</taxon>
        <taxon>Basidiomycota</taxon>
        <taxon>Agaricomycotina</taxon>
        <taxon>Agaricomycetes</taxon>
        <taxon>Agaricomycetidae</taxon>
        <taxon>Agaricales</taxon>
        <taxon>Tricholomatineae</taxon>
        <taxon>Clitocybaceae</taxon>
        <taxon>Collybia</taxon>
    </lineage>
</organism>
<protein>
    <submittedName>
        <fullName evidence="1">Uncharacterized protein</fullName>
    </submittedName>
</protein>
<name>A0A9P6CCQ1_9AGAR</name>
<comment type="caution">
    <text evidence="1">The sequence shown here is derived from an EMBL/GenBank/DDBJ whole genome shotgun (WGS) entry which is preliminary data.</text>
</comment>
<evidence type="ECO:0000313" key="1">
    <source>
        <dbReference type="EMBL" id="KAF9456233.1"/>
    </source>
</evidence>
<reference evidence="1" key="1">
    <citation type="submission" date="2020-11" db="EMBL/GenBank/DDBJ databases">
        <authorList>
            <consortium name="DOE Joint Genome Institute"/>
            <person name="Ahrendt S."/>
            <person name="Riley R."/>
            <person name="Andreopoulos W."/>
            <person name="Labutti K."/>
            <person name="Pangilinan J."/>
            <person name="Ruiz-Duenas F.J."/>
            <person name="Barrasa J.M."/>
            <person name="Sanchez-Garcia M."/>
            <person name="Camarero S."/>
            <person name="Miyauchi S."/>
            <person name="Serrano A."/>
            <person name="Linde D."/>
            <person name="Babiker R."/>
            <person name="Drula E."/>
            <person name="Ayuso-Fernandez I."/>
            <person name="Pacheco R."/>
            <person name="Padilla G."/>
            <person name="Ferreira P."/>
            <person name="Barriuso J."/>
            <person name="Kellner H."/>
            <person name="Castanera R."/>
            <person name="Alfaro M."/>
            <person name="Ramirez L."/>
            <person name="Pisabarro A.G."/>
            <person name="Kuo A."/>
            <person name="Tritt A."/>
            <person name="Lipzen A."/>
            <person name="He G."/>
            <person name="Yan M."/>
            <person name="Ng V."/>
            <person name="Cullen D."/>
            <person name="Martin F."/>
            <person name="Rosso M.-N."/>
            <person name="Henrissat B."/>
            <person name="Hibbett D."/>
            <person name="Martinez A.T."/>
            <person name="Grigoriev I.V."/>
        </authorList>
    </citation>
    <scope>NUCLEOTIDE SEQUENCE</scope>
    <source>
        <strain evidence="1">CBS 247.69</strain>
    </source>
</reference>
<sequence length="63" mass="7332">MARSSGNELEPKVVYLSGIFLRSTTTIIDFPDLIYRRRSTQLPPNCIFYDTFIVFIPKQFISN</sequence>